<accession>A0ACB7ILR6</accession>
<sequence>MSFFNTNSSSGAPNQGANIFGGSKQSSGAPSTGNLFGAAKPATGTGLFGNSGTSNLFGNANTSTAPAAGGGLFGNSASNTGTAPNASNTQSLFSGFGNNSNQSSAPTFGTPAASSNTATNPAPTLGQGLFNLPKAPESNTPTAPKAGIPNFFAQPANASNSTAATAPSAPAAPSGGLFGFNKPANPPSNAQSTTSNTQPPAGGLFGNGLFGKPAAPAAATTTPKDAPQTTSTPAAPSGGLFGSLGSNSTAEKKDATPAPSQPAFNLFGKPAEKKDAPTAPAANTSTPPGTDKPKDAAGIDFQLSKVDLGLIPYIAPSTSAPGASAAASSSTNTSIAVPPPSMLRGKTIEEIVNRWSNELETHVRDFNRFAGEIAVWDRALIENGKSLAALFSHVTAVEREQNEIDQSLDHIEQQQKDLSSTLDSYEKAMQDILGGQGSLRALDTGPADTERDKNYMLATDLHTQLDDLSGSLTQMIESVNGLSLSNGSKDGTSAEDPMTQIAQILSSHLESLQWIDGSVKEVEGKVTEVENRVKSSGLNLTGNNSGGTKSRGFGLR</sequence>
<protein>
    <submittedName>
        <fullName evidence="1">Uncharacterized protein</fullName>
    </submittedName>
</protein>
<proteinExistence type="predicted"/>
<keyword evidence="2" id="KW-1185">Reference proteome</keyword>
<organism evidence="1 2">
    <name type="scientific">Pleurotus cornucopiae</name>
    <name type="common">Cornucopia mushroom</name>
    <dbReference type="NCBI Taxonomy" id="5321"/>
    <lineage>
        <taxon>Eukaryota</taxon>
        <taxon>Fungi</taxon>
        <taxon>Dikarya</taxon>
        <taxon>Basidiomycota</taxon>
        <taxon>Agaricomycotina</taxon>
        <taxon>Agaricomycetes</taxon>
        <taxon>Agaricomycetidae</taxon>
        <taxon>Agaricales</taxon>
        <taxon>Pleurotineae</taxon>
        <taxon>Pleurotaceae</taxon>
        <taxon>Pleurotus</taxon>
    </lineage>
</organism>
<dbReference type="EMBL" id="WQMT02000009">
    <property type="protein sequence ID" value="KAG9219128.1"/>
    <property type="molecule type" value="Genomic_DNA"/>
</dbReference>
<reference evidence="1 2" key="1">
    <citation type="journal article" date="2021" name="Appl. Environ. Microbiol.">
        <title>Genetic linkage and physical mapping for an oyster mushroom Pleurotus cornucopiae and QTL analysis for the trait cap color.</title>
        <authorList>
            <person name="Zhang Y."/>
            <person name="Gao W."/>
            <person name="Sonnenberg A."/>
            <person name="Chen Q."/>
            <person name="Zhang J."/>
            <person name="Huang C."/>
        </authorList>
    </citation>
    <scope>NUCLEOTIDE SEQUENCE [LARGE SCALE GENOMIC DNA]</scope>
    <source>
        <strain evidence="1">CCMSSC00406</strain>
    </source>
</reference>
<evidence type="ECO:0000313" key="1">
    <source>
        <dbReference type="EMBL" id="KAG9219128.1"/>
    </source>
</evidence>
<dbReference type="Proteomes" id="UP000824881">
    <property type="component" value="Unassembled WGS sequence"/>
</dbReference>
<gene>
    <name evidence="1" type="ORF">CCMSSC00406_0001538</name>
</gene>
<comment type="caution">
    <text evidence="1">The sequence shown here is derived from an EMBL/GenBank/DDBJ whole genome shotgun (WGS) entry which is preliminary data.</text>
</comment>
<evidence type="ECO:0000313" key="2">
    <source>
        <dbReference type="Proteomes" id="UP000824881"/>
    </source>
</evidence>
<name>A0ACB7ILR6_PLECO</name>